<feature type="compositionally biased region" description="Low complexity" evidence="2">
    <location>
        <begin position="228"/>
        <end position="240"/>
    </location>
</feature>
<name>A0A0F9WTY5_TRIHA</name>
<gene>
    <name evidence="3" type="ORF">THAR02_11276</name>
</gene>
<evidence type="ECO:0000313" key="3">
    <source>
        <dbReference type="EMBL" id="KKO96620.1"/>
    </source>
</evidence>
<dbReference type="AlphaFoldDB" id="A0A0F9WTY5"/>
<keyword evidence="1" id="KW-0175">Coiled coil</keyword>
<dbReference type="EMBL" id="JOKZ01000798">
    <property type="protein sequence ID" value="KKO96620.1"/>
    <property type="molecule type" value="Genomic_DNA"/>
</dbReference>
<reference evidence="4" key="1">
    <citation type="journal article" date="2015" name="Genome Announc.">
        <title>Draft whole-genome sequence of the biocontrol agent Trichoderma harzianum T6776.</title>
        <authorList>
            <person name="Baroncelli R."/>
            <person name="Piaggeschi G."/>
            <person name="Fiorini L."/>
            <person name="Bertolini E."/>
            <person name="Zapparata A."/>
            <person name="Pe M.E."/>
            <person name="Sarrocco S."/>
            <person name="Vannacci G."/>
        </authorList>
    </citation>
    <scope>NUCLEOTIDE SEQUENCE [LARGE SCALE GENOMIC DNA]</scope>
    <source>
        <strain evidence="4">T6776</strain>
    </source>
</reference>
<feature type="region of interest" description="Disordered" evidence="2">
    <location>
        <begin position="197"/>
        <end position="263"/>
    </location>
</feature>
<evidence type="ECO:0000256" key="2">
    <source>
        <dbReference type="SAM" id="MobiDB-lite"/>
    </source>
</evidence>
<feature type="coiled-coil region" evidence="1">
    <location>
        <begin position="275"/>
        <end position="316"/>
    </location>
</feature>
<dbReference type="Proteomes" id="UP000034112">
    <property type="component" value="Unassembled WGS sequence"/>
</dbReference>
<organism evidence="3 4">
    <name type="scientific">Trichoderma harzianum</name>
    <name type="common">Hypocrea lixii</name>
    <dbReference type="NCBI Taxonomy" id="5544"/>
    <lineage>
        <taxon>Eukaryota</taxon>
        <taxon>Fungi</taxon>
        <taxon>Dikarya</taxon>
        <taxon>Ascomycota</taxon>
        <taxon>Pezizomycotina</taxon>
        <taxon>Sordariomycetes</taxon>
        <taxon>Hypocreomycetidae</taxon>
        <taxon>Hypocreales</taxon>
        <taxon>Hypocreaceae</taxon>
        <taxon>Trichoderma</taxon>
    </lineage>
</organism>
<sequence length="380" mass="42347">MSTFPCLDFDLKTPACVEWRSDDAAQYLVDPDPQRGRVTFESRFSQQTSSACFQLHCPIRVKGIESQSHIMCLIHTHSIALFDYDENPEVPEIVRKKLNCRAVRLHFDLRQPLDLVVSTAAAEPVQPRKRLSGQAFDSLRSLGKATALDVYISAREASQAKLSTIREAVAQNTLQPLNSDTQAALASLYGGRGGKIISLPSPPHNSSTLPNDEPPSYAELEPPPPPDLETSSHSKSQSPPSVDPSIEGNDKKRRRLNDSSASSEIDIEHDVWAALSDMRKEMHRLTKRVERLEKENKDLEEELEDLRASCDKAIDTIDVDGAALLEVHEELDELKVRVDFLSHGGLDSDAEEHLVETVKNSVLTHILERGYNTKITIEKS</sequence>
<accession>A0A0F9WTY5</accession>
<dbReference type="OMA" id="ATHCFSK"/>
<dbReference type="OrthoDB" id="3928699at2759"/>
<evidence type="ECO:0000313" key="4">
    <source>
        <dbReference type="Proteomes" id="UP000034112"/>
    </source>
</evidence>
<proteinExistence type="predicted"/>
<evidence type="ECO:0000256" key="1">
    <source>
        <dbReference type="SAM" id="Coils"/>
    </source>
</evidence>
<comment type="caution">
    <text evidence="3">The sequence shown here is derived from an EMBL/GenBank/DDBJ whole genome shotgun (WGS) entry which is preliminary data.</text>
</comment>
<dbReference type="CDD" id="cd14686">
    <property type="entry name" value="bZIP"/>
    <property type="match status" value="1"/>
</dbReference>
<protein>
    <submittedName>
        <fullName evidence="3">Uncharacterized protein</fullName>
    </submittedName>
</protein>